<comment type="caution">
    <text evidence="1">The sequence shown here is derived from an EMBL/GenBank/DDBJ whole genome shotgun (WGS) entry which is preliminary data.</text>
</comment>
<dbReference type="RefSeq" id="WP_246115166.1">
    <property type="nucleotide sequence ID" value="NZ_BJVJ01000034.1"/>
</dbReference>
<dbReference type="EMBL" id="BJVJ01000034">
    <property type="protein sequence ID" value="GEL24468.1"/>
    <property type="molecule type" value="Genomic_DNA"/>
</dbReference>
<gene>
    <name evidence="1" type="ORF">PSU4_34220</name>
</gene>
<dbReference type="Proteomes" id="UP000321685">
    <property type="component" value="Unassembled WGS sequence"/>
</dbReference>
<name>A0A511DN15_9PSEU</name>
<sequence length="318" mass="34723">MTRRGSGPAVVDVADLCGDWIVHVRELEAVGVSRRTAFHRCRPGGPWRTLLPGVIVLHNGPTTRDDRRRAALVYVRQPAVLTGLDALELHGLTRIPRATGPVHLLIPAERRRTGAGRVLAERTERLPEPVHSSMPLAPVARAVLDFARRSRDRNHVRSAIAEVVQRGLAEPATLRRELAAGTSRGSALPRAVLAEVSDGVRSVAEAQARRLVAGAGLGAPLWNARVVDAAGRFVAVPDAWFDDVALAWEIDSHEFHLGPAEHERTVRRRSEMMAQGIVVLQTLPQHLRTRPDAVVEELRRVHATAAARPRPPLTAHPA</sequence>
<evidence type="ECO:0000313" key="1">
    <source>
        <dbReference type="EMBL" id="GEL24468.1"/>
    </source>
</evidence>
<proteinExistence type="predicted"/>
<keyword evidence="2" id="KW-1185">Reference proteome</keyword>
<evidence type="ECO:0008006" key="3">
    <source>
        <dbReference type="Google" id="ProtNLM"/>
    </source>
</evidence>
<evidence type="ECO:0000313" key="2">
    <source>
        <dbReference type="Proteomes" id="UP000321685"/>
    </source>
</evidence>
<accession>A0A511DN15</accession>
<reference evidence="1 2" key="1">
    <citation type="submission" date="2019-07" db="EMBL/GenBank/DDBJ databases">
        <title>Whole genome shotgun sequence of Pseudonocardia sulfidoxydans NBRC 16205.</title>
        <authorList>
            <person name="Hosoyama A."/>
            <person name="Uohara A."/>
            <person name="Ohji S."/>
            <person name="Ichikawa N."/>
        </authorList>
    </citation>
    <scope>NUCLEOTIDE SEQUENCE [LARGE SCALE GENOMIC DNA]</scope>
    <source>
        <strain evidence="1 2">NBRC 16205</strain>
    </source>
</reference>
<protein>
    <recommendedName>
        <fullName evidence="3">DUF559 domain-containing protein</fullName>
    </recommendedName>
</protein>
<organism evidence="1 2">
    <name type="scientific">Pseudonocardia sulfidoxydans NBRC 16205</name>
    <dbReference type="NCBI Taxonomy" id="1223511"/>
    <lineage>
        <taxon>Bacteria</taxon>
        <taxon>Bacillati</taxon>
        <taxon>Actinomycetota</taxon>
        <taxon>Actinomycetes</taxon>
        <taxon>Pseudonocardiales</taxon>
        <taxon>Pseudonocardiaceae</taxon>
        <taxon>Pseudonocardia</taxon>
    </lineage>
</organism>
<dbReference type="AlphaFoldDB" id="A0A511DN15"/>